<dbReference type="HAMAP" id="MF_00528">
    <property type="entry name" value="Maf"/>
    <property type="match status" value="1"/>
</dbReference>
<dbReference type="Proteomes" id="UP000029867">
    <property type="component" value="Unassembled WGS sequence"/>
</dbReference>
<dbReference type="CDD" id="cd00555">
    <property type="entry name" value="Maf"/>
    <property type="match status" value="1"/>
</dbReference>
<dbReference type="Pfam" id="PF02545">
    <property type="entry name" value="Maf"/>
    <property type="match status" value="1"/>
</dbReference>
<evidence type="ECO:0000256" key="1">
    <source>
        <dbReference type="ARBA" id="ARBA00001968"/>
    </source>
</evidence>
<dbReference type="Gene3D" id="3.90.950.10">
    <property type="match status" value="1"/>
</dbReference>
<sequence>MFHSKLHERLAAYEFVLCSSSPRRYELLQQVGITPRVEKSAFKEDLDKSLYEGDPHRYVSDTSFEKCQEVYSRLRRRNCDTSNREANNDGHCKPLLLLSADTVITAKGEIFEKPGSYASNVAMLKTLRDHEEQGTKIEVVSGCTILKEDPSTSTGNVQVRRFLSTTEIHLVKGLTDETIEEYCTSGEGQSVAGGFKIQGAGCLLFDSISGDYYNCVGLPLSLVYRELGALV</sequence>
<gene>
    <name evidence="3" type="ORF">JL09_g1863</name>
</gene>
<reference evidence="4" key="1">
    <citation type="journal article" date="2014" name="Microb. Cell Fact.">
        <title>Exploiting Issatchenkia orientalis SD108 for succinic acid production.</title>
        <authorList>
            <person name="Xiao H."/>
            <person name="Shao Z."/>
            <person name="Jiang Y."/>
            <person name="Dole S."/>
            <person name="Zhao H."/>
        </authorList>
    </citation>
    <scope>NUCLEOTIDE SEQUENCE [LARGE SCALE GENOMIC DNA]</scope>
    <source>
        <strain evidence="4">SD108</strain>
    </source>
</reference>
<dbReference type="EMBL" id="JQFK01000013">
    <property type="protein sequence ID" value="KGK38968.1"/>
    <property type="molecule type" value="Genomic_DNA"/>
</dbReference>
<evidence type="ECO:0008006" key="5">
    <source>
        <dbReference type="Google" id="ProtNLM"/>
    </source>
</evidence>
<accession>A0A099P1S8</accession>
<dbReference type="InterPro" id="IPR003697">
    <property type="entry name" value="Maf-like"/>
</dbReference>
<name>A0A099P1S8_PICKU</name>
<organism evidence="3 4">
    <name type="scientific">Pichia kudriavzevii</name>
    <name type="common">Yeast</name>
    <name type="synonym">Issatchenkia orientalis</name>
    <dbReference type="NCBI Taxonomy" id="4909"/>
    <lineage>
        <taxon>Eukaryota</taxon>
        <taxon>Fungi</taxon>
        <taxon>Dikarya</taxon>
        <taxon>Ascomycota</taxon>
        <taxon>Saccharomycotina</taxon>
        <taxon>Pichiomycetes</taxon>
        <taxon>Pichiales</taxon>
        <taxon>Pichiaceae</taxon>
        <taxon>Pichia</taxon>
    </lineage>
</organism>
<evidence type="ECO:0000256" key="2">
    <source>
        <dbReference type="ARBA" id="ARBA00022801"/>
    </source>
</evidence>
<dbReference type="HOGENOM" id="CLU_040416_0_2_1"/>
<evidence type="ECO:0000313" key="4">
    <source>
        <dbReference type="Proteomes" id="UP000029867"/>
    </source>
</evidence>
<dbReference type="InterPro" id="IPR029001">
    <property type="entry name" value="ITPase-like_fam"/>
</dbReference>
<protein>
    <recommendedName>
        <fullName evidence="5">Septum formation protein Maf</fullName>
    </recommendedName>
</protein>
<dbReference type="SUPFAM" id="SSF52972">
    <property type="entry name" value="ITPase-like"/>
    <property type="match status" value="1"/>
</dbReference>
<dbReference type="GO" id="GO:0047429">
    <property type="term" value="F:nucleoside triphosphate diphosphatase activity"/>
    <property type="evidence" value="ECO:0007669"/>
    <property type="project" value="InterPro"/>
</dbReference>
<comment type="caution">
    <text evidence="3">The sequence shown here is derived from an EMBL/GenBank/DDBJ whole genome shotgun (WGS) entry which is preliminary data.</text>
</comment>
<dbReference type="PANTHER" id="PTHR43213:SF5">
    <property type="entry name" value="BIFUNCTIONAL DTTP_UTP PYROPHOSPHATASE_METHYLTRANSFERASE PROTEIN-RELATED"/>
    <property type="match status" value="1"/>
</dbReference>
<dbReference type="PIRSF" id="PIRSF006305">
    <property type="entry name" value="Maf"/>
    <property type="match status" value="1"/>
</dbReference>
<dbReference type="NCBIfam" id="TIGR00172">
    <property type="entry name" value="maf"/>
    <property type="match status" value="1"/>
</dbReference>
<dbReference type="eggNOG" id="KOG1509">
    <property type="taxonomic scope" value="Eukaryota"/>
</dbReference>
<comment type="cofactor">
    <cofactor evidence="1">
        <name>a divalent metal cation</name>
        <dbReference type="ChEBI" id="CHEBI:60240"/>
    </cofactor>
</comment>
<keyword evidence="2" id="KW-0378">Hydrolase</keyword>
<evidence type="ECO:0000313" key="3">
    <source>
        <dbReference type="EMBL" id="KGK38968.1"/>
    </source>
</evidence>
<dbReference type="PANTHER" id="PTHR43213">
    <property type="entry name" value="BIFUNCTIONAL DTTP/UTP PYROPHOSPHATASE/METHYLTRANSFERASE PROTEIN-RELATED"/>
    <property type="match status" value="1"/>
</dbReference>
<proteinExistence type="inferred from homology"/>
<dbReference type="VEuPathDB" id="FungiDB:C5L36_0B12560"/>
<dbReference type="AlphaFoldDB" id="A0A099P1S8"/>